<feature type="transmembrane region" description="Helical" evidence="1">
    <location>
        <begin position="114"/>
        <end position="132"/>
    </location>
</feature>
<protein>
    <submittedName>
        <fullName evidence="2">Amino acid permease</fullName>
    </submittedName>
</protein>
<dbReference type="InterPro" id="IPR050598">
    <property type="entry name" value="AminoAcid_Transporter"/>
</dbReference>
<feature type="transmembrane region" description="Helical" evidence="1">
    <location>
        <begin position="20"/>
        <end position="42"/>
    </location>
</feature>
<organism evidence="2 3">
    <name type="scientific">Parelaphostrongylus tenuis</name>
    <name type="common">Meningeal worm</name>
    <dbReference type="NCBI Taxonomy" id="148309"/>
    <lineage>
        <taxon>Eukaryota</taxon>
        <taxon>Metazoa</taxon>
        <taxon>Ecdysozoa</taxon>
        <taxon>Nematoda</taxon>
        <taxon>Chromadorea</taxon>
        <taxon>Rhabditida</taxon>
        <taxon>Rhabditina</taxon>
        <taxon>Rhabditomorpha</taxon>
        <taxon>Strongyloidea</taxon>
        <taxon>Metastrongylidae</taxon>
        <taxon>Parelaphostrongylus</taxon>
    </lineage>
</organism>
<feature type="transmembrane region" description="Helical" evidence="1">
    <location>
        <begin position="144"/>
        <end position="164"/>
    </location>
</feature>
<keyword evidence="3" id="KW-1185">Reference proteome</keyword>
<dbReference type="Gene3D" id="1.20.1740.10">
    <property type="entry name" value="Amino acid/polyamine transporter I"/>
    <property type="match status" value="1"/>
</dbReference>
<dbReference type="EMBL" id="JAHQIW010007316">
    <property type="protein sequence ID" value="KAJ1373589.1"/>
    <property type="molecule type" value="Genomic_DNA"/>
</dbReference>
<comment type="caution">
    <text evidence="2">The sequence shown here is derived from an EMBL/GenBank/DDBJ whole genome shotgun (WGS) entry which is preliminary data.</text>
</comment>
<accession>A0AAD5RFJ3</accession>
<dbReference type="PANTHER" id="PTHR11785:SF117">
    <property type="entry name" value="AMINO ACID TRANSPORTER"/>
    <property type="match status" value="1"/>
</dbReference>
<keyword evidence="1" id="KW-0472">Membrane</keyword>
<dbReference type="PANTHER" id="PTHR11785">
    <property type="entry name" value="AMINO ACID TRANSPORTER"/>
    <property type="match status" value="1"/>
</dbReference>
<evidence type="ECO:0000313" key="2">
    <source>
        <dbReference type="EMBL" id="KAJ1373589.1"/>
    </source>
</evidence>
<dbReference type="GO" id="GO:0015179">
    <property type="term" value="F:L-amino acid transmembrane transporter activity"/>
    <property type="evidence" value="ECO:0007669"/>
    <property type="project" value="TreeGrafter"/>
</dbReference>
<proteinExistence type="predicted"/>
<feature type="transmembrane region" description="Helical" evidence="1">
    <location>
        <begin position="54"/>
        <end position="73"/>
    </location>
</feature>
<dbReference type="Proteomes" id="UP001196413">
    <property type="component" value="Unassembled WGS sequence"/>
</dbReference>
<keyword evidence="1" id="KW-0812">Transmembrane</keyword>
<evidence type="ECO:0000313" key="3">
    <source>
        <dbReference type="Proteomes" id="UP001196413"/>
    </source>
</evidence>
<gene>
    <name evidence="2" type="primary">AAT-8_1</name>
    <name evidence="2" type="ORF">KIN20_036041</name>
</gene>
<keyword evidence="1" id="KW-1133">Transmembrane helix</keyword>
<reference evidence="2" key="1">
    <citation type="submission" date="2021-06" db="EMBL/GenBank/DDBJ databases">
        <title>Parelaphostrongylus tenuis whole genome reference sequence.</title>
        <authorList>
            <person name="Garwood T.J."/>
            <person name="Larsen P.A."/>
            <person name="Fountain-Jones N.M."/>
            <person name="Garbe J.R."/>
            <person name="Macchietto M.G."/>
            <person name="Kania S.A."/>
            <person name="Gerhold R.W."/>
            <person name="Richards J.E."/>
            <person name="Wolf T.M."/>
        </authorList>
    </citation>
    <scope>NUCLEOTIDE SEQUENCE</scope>
    <source>
        <strain evidence="2">MNPRO001-30</strain>
        <tissue evidence="2">Meninges</tissue>
    </source>
</reference>
<sequence length="166" mass="17470">MIGSGIFISPKGILQQAGSVGLSLITWVLAALLASLTAINYIELGTSIPESGAEFAYISYVGWTPIAFSYLWLASLIQSSCAGATLALTFGEYIVEAIAPITCLSSSDSKTVSIFLAYGIILAIALLNMFSLGRFAGRIQLVSMVAKLIAIAAIIGIGLFYMIFRG</sequence>
<name>A0AAD5RFJ3_PARTN</name>
<feature type="non-terminal residue" evidence="2">
    <location>
        <position position="166"/>
    </location>
</feature>
<evidence type="ECO:0000256" key="1">
    <source>
        <dbReference type="SAM" id="Phobius"/>
    </source>
</evidence>
<dbReference type="AlphaFoldDB" id="A0AAD5RFJ3"/>